<dbReference type="EMBL" id="KN783748">
    <property type="protein sequence ID" value="KIH43677.1"/>
    <property type="molecule type" value="Genomic_DNA"/>
</dbReference>
<evidence type="ECO:0000313" key="1">
    <source>
        <dbReference type="EMBL" id="KIH43677.1"/>
    </source>
</evidence>
<protein>
    <submittedName>
        <fullName evidence="1">Uncharacterized protein</fullName>
    </submittedName>
</protein>
<proteinExistence type="predicted"/>
<dbReference type="OrthoDB" id="5813559at2759"/>
<keyword evidence="2" id="KW-1185">Reference proteome</keyword>
<dbReference type="Proteomes" id="UP000054047">
    <property type="component" value="Unassembled WGS sequence"/>
</dbReference>
<dbReference type="AlphaFoldDB" id="A0A0C2C250"/>
<organism evidence="1 2">
    <name type="scientific">Ancylostoma duodenale</name>
    <dbReference type="NCBI Taxonomy" id="51022"/>
    <lineage>
        <taxon>Eukaryota</taxon>
        <taxon>Metazoa</taxon>
        <taxon>Ecdysozoa</taxon>
        <taxon>Nematoda</taxon>
        <taxon>Chromadorea</taxon>
        <taxon>Rhabditida</taxon>
        <taxon>Rhabditina</taxon>
        <taxon>Rhabditomorpha</taxon>
        <taxon>Strongyloidea</taxon>
        <taxon>Ancylostomatidae</taxon>
        <taxon>Ancylostomatinae</taxon>
        <taxon>Ancylostoma</taxon>
    </lineage>
</organism>
<reference evidence="1 2" key="1">
    <citation type="submission" date="2013-12" db="EMBL/GenBank/DDBJ databases">
        <title>Draft genome of the parsitic nematode Ancylostoma duodenale.</title>
        <authorList>
            <person name="Mitreva M."/>
        </authorList>
    </citation>
    <scope>NUCLEOTIDE SEQUENCE [LARGE SCALE GENOMIC DNA]</scope>
    <source>
        <strain evidence="1 2">Zhejiang</strain>
    </source>
</reference>
<sequence>MVQARKIRYDVIGLTETRRHRPLNATFDTSLEPATVEELMESVSSSHKLGHEHRFIRSTNNPNRTFAVEKMWANTGLDNLRRSNIKLRRRGD</sequence>
<accession>A0A0C2C250</accession>
<gene>
    <name evidence="1" type="ORF">ANCDUO_26312</name>
</gene>
<name>A0A0C2C250_9BILA</name>
<evidence type="ECO:0000313" key="2">
    <source>
        <dbReference type="Proteomes" id="UP000054047"/>
    </source>
</evidence>